<feature type="region of interest" description="Disordered" evidence="3">
    <location>
        <begin position="697"/>
        <end position="716"/>
    </location>
</feature>
<feature type="domain" description="PASTA" evidence="5">
    <location>
        <begin position="631"/>
        <end position="690"/>
    </location>
</feature>
<keyword evidence="4" id="KW-0812">Transmembrane</keyword>
<dbReference type="InterPro" id="IPR005311">
    <property type="entry name" value="PBP_dimer"/>
</dbReference>
<dbReference type="Gene3D" id="3.40.710.10">
    <property type="entry name" value="DD-peptidase/beta-lactamase superfamily"/>
    <property type="match status" value="1"/>
</dbReference>
<dbReference type="InterPro" id="IPR001460">
    <property type="entry name" value="PCN-bd_Tpept"/>
</dbReference>
<dbReference type="Proteomes" id="UP000580839">
    <property type="component" value="Unassembled WGS sequence"/>
</dbReference>
<dbReference type="SUPFAM" id="SSF56601">
    <property type="entry name" value="beta-lactamase/transpeptidase-like"/>
    <property type="match status" value="1"/>
</dbReference>
<dbReference type="Gene3D" id="3.30.10.20">
    <property type="match status" value="1"/>
</dbReference>
<dbReference type="InterPro" id="IPR050515">
    <property type="entry name" value="Beta-lactam/transpept"/>
</dbReference>
<dbReference type="Pfam" id="PF03717">
    <property type="entry name" value="PBP_dimer"/>
    <property type="match status" value="1"/>
</dbReference>
<feature type="compositionally biased region" description="Basic and acidic residues" evidence="3">
    <location>
        <begin position="697"/>
        <end position="707"/>
    </location>
</feature>
<dbReference type="GO" id="GO:0005886">
    <property type="term" value="C:plasma membrane"/>
    <property type="evidence" value="ECO:0007669"/>
    <property type="project" value="TreeGrafter"/>
</dbReference>
<sequence length="739" mass="80244">MAHTESRRSRVLMVAAGLCLGFAVLWGRLVWLQLCLHGHYAQRAEELQEQRVPLRAVRGRLLDRHGRVMARDLVTYSIAAAPREMRDPQVTARALARLLEQEPRRLQREFTRKPRYLWVARHVAPEIAEGVRRLKERGLYLTPETQRVYPLEAAAGEILGRTNLDNSGVEGLELQYDEELRGRSGWVTRFRDGRGRSHELPRGMRRDPVDGNHVMLTLDSDLQAIVESRLAAAVDSLRAVRGFALFVDPRTGEILACANAPHLPAGRGRNWSFTDVYEPGSTFKVFTAAAALEEGLVRPGQIIEASPNGEAKLVQGAVFHDVHKQPRYSFFDAVRWSSNIVLGRVGLMLGDERLYRYVSALGFGSITGITFPGEAGGRLRTPDHWSLRSAPTVAIGHELSVTPLQLVMGYAAIANGGVLMRPRLVREVRGPGGAVVWRETPEAAQRVFSEHTTDQVRDMMAAVVDSGTARAAQVPGLRVAGKTGTAQKYDASVGGYGKGMYLSSFAGFAPADAPTLVGVVVIDEPRGRHYYGGEVAAPVFRQVLLDWRGLPSAPMQSGTALVAARPPAPAPVTVPDLRLLPRRVAESRLADYGLRAAFQGAGPRVLGQEPAAGVATERGSRVTVWLAASDDSLGRTLPDLVGRPIREALRELTRRQVAVRLVGHGNVVRQEPPAGASLPIERPCVLYCAPGAPSRRDAADAEAKRPDATLSGQLGGRTTRSVVLARAAAARGHGIGTAR</sequence>
<dbReference type="SUPFAM" id="SSF56519">
    <property type="entry name" value="Penicillin binding protein dimerisation domain"/>
    <property type="match status" value="1"/>
</dbReference>
<accession>A0A849SHI8</accession>
<dbReference type="InterPro" id="IPR012338">
    <property type="entry name" value="Beta-lactam/transpept-like"/>
</dbReference>
<evidence type="ECO:0000313" key="7">
    <source>
        <dbReference type="Proteomes" id="UP000580839"/>
    </source>
</evidence>
<evidence type="ECO:0000313" key="6">
    <source>
        <dbReference type="EMBL" id="NOT35188.1"/>
    </source>
</evidence>
<evidence type="ECO:0000256" key="3">
    <source>
        <dbReference type="SAM" id="MobiDB-lite"/>
    </source>
</evidence>
<name>A0A849SHI8_UNCEI</name>
<comment type="caution">
    <text evidence="6">The sequence shown here is derived from an EMBL/GenBank/DDBJ whole genome shotgun (WGS) entry which is preliminary data.</text>
</comment>
<keyword evidence="4" id="KW-1133">Transmembrane helix</keyword>
<dbReference type="PROSITE" id="PS51178">
    <property type="entry name" value="PASTA"/>
    <property type="match status" value="2"/>
</dbReference>
<organism evidence="6 7">
    <name type="scientific">Eiseniibacteriota bacterium</name>
    <dbReference type="NCBI Taxonomy" id="2212470"/>
    <lineage>
        <taxon>Bacteria</taxon>
        <taxon>Candidatus Eiseniibacteriota</taxon>
    </lineage>
</organism>
<evidence type="ECO:0000259" key="5">
    <source>
        <dbReference type="PROSITE" id="PS51178"/>
    </source>
</evidence>
<evidence type="ECO:0000256" key="4">
    <source>
        <dbReference type="SAM" id="Phobius"/>
    </source>
</evidence>
<feature type="domain" description="PASTA" evidence="5">
    <location>
        <begin position="568"/>
        <end position="628"/>
    </location>
</feature>
<dbReference type="InterPro" id="IPR036138">
    <property type="entry name" value="PBP_dimer_sf"/>
</dbReference>
<feature type="transmembrane region" description="Helical" evidence="4">
    <location>
        <begin position="12"/>
        <end position="31"/>
    </location>
</feature>
<dbReference type="AlphaFoldDB" id="A0A849SHI8"/>
<dbReference type="InterPro" id="IPR005543">
    <property type="entry name" value="PASTA_dom"/>
</dbReference>
<dbReference type="Gene3D" id="3.90.1310.10">
    <property type="entry name" value="Penicillin-binding protein 2a (Domain 2)"/>
    <property type="match status" value="1"/>
</dbReference>
<dbReference type="Gene3D" id="1.10.150.770">
    <property type="match status" value="1"/>
</dbReference>
<dbReference type="Pfam" id="PF03793">
    <property type="entry name" value="PASTA"/>
    <property type="match status" value="2"/>
</dbReference>
<dbReference type="EMBL" id="JABFRW010000178">
    <property type="protein sequence ID" value="NOT35188.1"/>
    <property type="molecule type" value="Genomic_DNA"/>
</dbReference>
<dbReference type="SUPFAM" id="SSF54184">
    <property type="entry name" value="Penicillin-binding protein 2x (pbp-2x), c-terminal domain"/>
    <property type="match status" value="2"/>
</dbReference>
<dbReference type="Pfam" id="PF00905">
    <property type="entry name" value="Transpeptidase"/>
    <property type="match status" value="1"/>
</dbReference>
<evidence type="ECO:0000256" key="2">
    <source>
        <dbReference type="ARBA" id="ARBA00023136"/>
    </source>
</evidence>
<proteinExistence type="predicted"/>
<dbReference type="SMART" id="SM00740">
    <property type="entry name" value="PASTA"/>
    <property type="match status" value="2"/>
</dbReference>
<keyword evidence="2 4" id="KW-0472">Membrane</keyword>
<dbReference type="GO" id="GO:0071555">
    <property type="term" value="P:cell wall organization"/>
    <property type="evidence" value="ECO:0007669"/>
    <property type="project" value="TreeGrafter"/>
</dbReference>
<dbReference type="PANTHER" id="PTHR30627:SF1">
    <property type="entry name" value="PEPTIDOGLYCAN D,D-TRANSPEPTIDASE FTSI"/>
    <property type="match status" value="1"/>
</dbReference>
<reference evidence="6 7" key="1">
    <citation type="submission" date="2020-04" db="EMBL/GenBank/DDBJ databases">
        <title>Metagenomic profiling of ammonia- and methane-oxidizing microorganisms in a Dutch drinking water treatment plant.</title>
        <authorList>
            <person name="Poghosyan L."/>
            <person name="Leucker S."/>
        </authorList>
    </citation>
    <scope>NUCLEOTIDE SEQUENCE [LARGE SCALE GENOMIC DNA]</scope>
    <source>
        <strain evidence="6">S-RSF-IL-03</strain>
    </source>
</reference>
<dbReference type="Gene3D" id="3.30.450.330">
    <property type="match status" value="1"/>
</dbReference>
<evidence type="ECO:0000256" key="1">
    <source>
        <dbReference type="ARBA" id="ARBA00004370"/>
    </source>
</evidence>
<protein>
    <submittedName>
        <fullName evidence="6">PASTA domain-containing protein</fullName>
    </submittedName>
</protein>
<comment type="subcellular location">
    <subcellularLocation>
        <location evidence="1">Membrane</location>
    </subcellularLocation>
</comment>
<dbReference type="PANTHER" id="PTHR30627">
    <property type="entry name" value="PEPTIDOGLYCAN D,D-TRANSPEPTIDASE"/>
    <property type="match status" value="1"/>
</dbReference>
<gene>
    <name evidence="6" type="ORF">HOP12_13660</name>
</gene>
<dbReference type="GO" id="GO:0008658">
    <property type="term" value="F:penicillin binding"/>
    <property type="evidence" value="ECO:0007669"/>
    <property type="project" value="InterPro"/>
</dbReference>